<dbReference type="Proteomes" id="UP000789525">
    <property type="component" value="Unassembled WGS sequence"/>
</dbReference>
<comment type="caution">
    <text evidence="1">The sequence shown here is derived from an EMBL/GenBank/DDBJ whole genome shotgun (WGS) entry which is preliminary data.</text>
</comment>
<organism evidence="1 2">
    <name type="scientific">Acaulospora colombiana</name>
    <dbReference type="NCBI Taxonomy" id="27376"/>
    <lineage>
        <taxon>Eukaryota</taxon>
        <taxon>Fungi</taxon>
        <taxon>Fungi incertae sedis</taxon>
        <taxon>Mucoromycota</taxon>
        <taxon>Glomeromycotina</taxon>
        <taxon>Glomeromycetes</taxon>
        <taxon>Diversisporales</taxon>
        <taxon>Acaulosporaceae</taxon>
        <taxon>Acaulospora</taxon>
    </lineage>
</organism>
<name>A0ACA9QFL8_9GLOM</name>
<evidence type="ECO:0000313" key="1">
    <source>
        <dbReference type="EMBL" id="CAG8746331.1"/>
    </source>
</evidence>
<feature type="non-terminal residue" evidence="1">
    <location>
        <position position="145"/>
    </location>
</feature>
<accession>A0ACA9QFL8</accession>
<gene>
    <name evidence="1" type="ORF">ACOLOM_LOCUS12463</name>
</gene>
<evidence type="ECO:0000313" key="2">
    <source>
        <dbReference type="Proteomes" id="UP000789525"/>
    </source>
</evidence>
<proteinExistence type="predicted"/>
<keyword evidence="2" id="KW-1185">Reference proteome</keyword>
<reference evidence="1" key="1">
    <citation type="submission" date="2021-06" db="EMBL/GenBank/DDBJ databases">
        <authorList>
            <person name="Kallberg Y."/>
            <person name="Tangrot J."/>
            <person name="Rosling A."/>
        </authorList>
    </citation>
    <scope>NUCLEOTIDE SEQUENCE</scope>
    <source>
        <strain evidence="1">CL356</strain>
    </source>
</reference>
<dbReference type="EMBL" id="CAJVPT010050650">
    <property type="protein sequence ID" value="CAG8746331.1"/>
    <property type="molecule type" value="Genomic_DNA"/>
</dbReference>
<sequence>MSSKLRVLARTSNTLALQGSFRTREEKYANYEHRKEISSSTDFEVGPYHIRNKPEKISLTISLCHTYRNNFLAQYATGAAGADKFTGKRTTLDIKMPNLEEPEESTQIDQANPFVPDLYQSEAKSAKIAAEKAETALPGDVPLPK</sequence>
<protein>
    <submittedName>
        <fullName evidence="1">6706_t:CDS:1</fullName>
    </submittedName>
</protein>